<sequence>MKFAFLVTPHVGGTFTVYSSLRAELRAHDIELRWMGPADERALLADARWADEMKSGEAIGSSGADPGEAQAREMAARLDAGGYDGVFVNVLSDQASTNLIRHIPARYLRIMIVHNITPGTYAAASAIRDHVHAIVCVCDRARDDLCRRRGFAPDRISVIRNAVTMPKLSVDTPARGTATGLRTLFLGRIEDASKGVLLLPAILKRVHDDVTLTVAGDGPDSKRLKIALSVLEHRAAMIGATPQTEVPTLLARHDALIMPSRFEGMPMALIEAMAMGCIPVASWIDGVTNTIVENERNGLLFPVGNATAAAEALDALRADPAWRAELSAAARATAADHFGGARMGQEYGKLIHALKLHRPPIAPPVSFAEWRLPRGLHPGLRTYLPRPVKNALRVAQERLKLRFRAEGRLQ</sequence>
<dbReference type="RefSeq" id="WP_138663619.1">
    <property type="nucleotide sequence ID" value="NZ_VANS01000007.1"/>
</dbReference>
<keyword evidence="2" id="KW-0328">Glycosyltransferase</keyword>
<dbReference type="Pfam" id="PF13439">
    <property type="entry name" value="Glyco_transf_4"/>
    <property type="match status" value="1"/>
</dbReference>
<protein>
    <submittedName>
        <fullName evidence="5">Glycosyltransferase family 4 protein</fullName>
    </submittedName>
</protein>
<reference evidence="5 6" key="1">
    <citation type="submission" date="2019-05" db="EMBL/GenBank/DDBJ databases">
        <title>Sulfitobacter sabulilitoris sp. nov., isolated from a marine sand.</title>
        <authorList>
            <person name="Yoon J.-H."/>
        </authorList>
    </citation>
    <scope>NUCLEOTIDE SEQUENCE [LARGE SCALE GENOMIC DNA]</scope>
    <source>
        <strain evidence="5 6">HSMS-29</strain>
    </source>
</reference>
<dbReference type="Gene3D" id="3.40.50.2000">
    <property type="entry name" value="Glycogen Phosphorylase B"/>
    <property type="match status" value="2"/>
</dbReference>
<proteinExistence type="inferred from homology"/>
<name>A0A5S3PDH2_9RHOB</name>
<evidence type="ECO:0000256" key="2">
    <source>
        <dbReference type="ARBA" id="ARBA00022676"/>
    </source>
</evidence>
<dbReference type="Proteomes" id="UP000309550">
    <property type="component" value="Unassembled WGS sequence"/>
</dbReference>
<dbReference type="OrthoDB" id="529131at2"/>
<dbReference type="GO" id="GO:0016757">
    <property type="term" value="F:glycosyltransferase activity"/>
    <property type="evidence" value="ECO:0007669"/>
    <property type="project" value="UniProtKB-KW"/>
</dbReference>
<keyword evidence="6" id="KW-1185">Reference proteome</keyword>
<comment type="similarity">
    <text evidence="1">Belongs to the glycosyltransferase group 1 family. Glycosyltransferase 4 subfamily.</text>
</comment>
<keyword evidence="3 5" id="KW-0808">Transferase</keyword>
<dbReference type="InterPro" id="IPR028098">
    <property type="entry name" value="Glyco_trans_4-like_N"/>
</dbReference>
<gene>
    <name evidence="5" type="ORF">FDT80_17440</name>
</gene>
<dbReference type="EMBL" id="VANS01000007">
    <property type="protein sequence ID" value="TMM49536.1"/>
    <property type="molecule type" value="Genomic_DNA"/>
</dbReference>
<evidence type="ECO:0000259" key="4">
    <source>
        <dbReference type="Pfam" id="PF13439"/>
    </source>
</evidence>
<evidence type="ECO:0000313" key="5">
    <source>
        <dbReference type="EMBL" id="TMM49536.1"/>
    </source>
</evidence>
<dbReference type="CDD" id="cd03801">
    <property type="entry name" value="GT4_PimA-like"/>
    <property type="match status" value="1"/>
</dbReference>
<organism evidence="5 6">
    <name type="scientific">Sulfitobacter sabulilitoris</name>
    <dbReference type="NCBI Taxonomy" id="2562655"/>
    <lineage>
        <taxon>Bacteria</taxon>
        <taxon>Pseudomonadati</taxon>
        <taxon>Pseudomonadota</taxon>
        <taxon>Alphaproteobacteria</taxon>
        <taxon>Rhodobacterales</taxon>
        <taxon>Roseobacteraceae</taxon>
        <taxon>Sulfitobacter</taxon>
    </lineage>
</organism>
<dbReference type="SUPFAM" id="SSF53756">
    <property type="entry name" value="UDP-Glycosyltransferase/glycogen phosphorylase"/>
    <property type="match status" value="1"/>
</dbReference>
<dbReference type="PANTHER" id="PTHR12526">
    <property type="entry name" value="GLYCOSYLTRANSFERASE"/>
    <property type="match status" value="1"/>
</dbReference>
<evidence type="ECO:0000313" key="6">
    <source>
        <dbReference type="Proteomes" id="UP000309550"/>
    </source>
</evidence>
<dbReference type="PANTHER" id="PTHR12526:SF640">
    <property type="entry name" value="COLANIC ACID BIOSYNTHESIS GLYCOSYLTRANSFERASE WCAL-RELATED"/>
    <property type="match status" value="1"/>
</dbReference>
<dbReference type="Pfam" id="PF13692">
    <property type="entry name" value="Glyco_trans_1_4"/>
    <property type="match status" value="1"/>
</dbReference>
<dbReference type="AlphaFoldDB" id="A0A5S3PDH2"/>
<accession>A0A5S3PDH2</accession>
<evidence type="ECO:0000256" key="3">
    <source>
        <dbReference type="ARBA" id="ARBA00022679"/>
    </source>
</evidence>
<evidence type="ECO:0000256" key="1">
    <source>
        <dbReference type="ARBA" id="ARBA00009481"/>
    </source>
</evidence>
<comment type="caution">
    <text evidence="5">The sequence shown here is derived from an EMBL/GenBank/DDBJ whole genome shotgun (WGS) entry which is preliminary data.</text>
</comment>
<feature type="domain" description="Glycosyltransferase subfamily 4-like N-terminal" evidence="4">
    <location>
        <begin position="11"/>
        <end position="163"/>
    </location>
</feature>